<reference evidence="2 3" key="1">
    <citation type="submission" date="2024-09" db="EMBL/GenBank/DDBJ databases">
        <authorList>
            <person name="Sun Q."/>
            <person name="Mori K."/>
        </authorList>
    </citation>
    <scope>NUCLEOTIDE SEQUENCE [LARGE SCALE GENOMIC DNA]</scope>
    <source>
        <strain evidence="2 3">TBRC 3947</strain>
    </source>
</reference>
<gene>
    <name evidence="2" type="ORF">ACFFIA_41625</name>
</gene>
<dbReference type="Gene3D" id="3.30.1310.20">
    <property type="entry name" value="PRTase-like"/>
    <property type="match status" value="1"/>
</dbReference>
<dbReference type="Proteomes" id="UP001589867">
    <property type="component" value="Unassembled WGS sequence"/>
</dbReference>
<keyword evidence="2" id="KW-0328">Glycosyltransferase</keyword>
<dbReference type="SUPFAM" id="SSF53271">
    <property type="entry name" value="PRTase-like"/>
    <property type="match status" value="1"/>
</dbReference>
<protein>
    <submittedName>
        <fullName evidence="2">Phosphoribosyltransferase</fullName>
    </submittedName>
</protein>
<accession>A0ABV6MHA0</accession>
<organism evidence="2 3">
    <name type="scientific">Phytohabitans kaempferiae</name>
    <dbReference type="NCBI Taxonomy" id="1620943"/>
    <lineage>
        <taxon>Bacteria</taxon>
        <taxon>Bacillati</taxon>
        <taxon>Actinomycetota</taxon>
        <taxon>Actinomycetes</taxon>
        <taxon>Micromonosporales</taxon>
        <taxon>Micromonosporaceae</taxon>
    </lineage>
</organism>
<dbReference type="EMBL" id="JBHLUH010000103">
    <property type="protein sequence ID" value="MFC0534115.1"/>
    <property type="molecule type" value="Genomic_DNA"/>
</dbReference>
<dbReference type="InterPro" id="IPR000836">
    <property type="entry name" value="PRTase_dom"/>
</dbReference>
<dbReference type="Gene3D" id="3.40.50.2020">
    <property type="match status" value="1"/>
</dbReference>
<feature type="domain" description="Phosphoribosyltransferase" evidence="1">
    <location>
        <begin position="27"/>
        <end position="169"/>
    </location>
</feature>
<dbReference type="CDD" id="cd06223">
    <property type="entry name" value="PRTases_typeI"/>
    <property type="match status" value="1"/>
</dbReference>
<keyword evidence="2" id="KW-0808">Transferase</keyword>
<dbReference type="InterPro" id="IPR029057">
    <property type="entry name" value="PRTase-like"/>
</dbReference>
<dbReference type="Pfam" id="PF00156">
    <property type="entry name" value="Pribosyltran"/>
    <property type="match status" value="1"/>
</dbReference>
<dbReference type="RefSeq" id="WP_377262544.1">
    <property type="nucleotide sequence ID" value="NZ_JBHLUH010000103.1"/>
</dbReference>
<comment type="caution">
    <text evidence="2">The sequence shown here is derived from an EMBL/GenBank/DDBJ whole genome shotgun (WGS) entry which is preliminary data.</text>
</comment>
<proteinExistence type="predicted"/>
<sequence>MREDRFEDRDAGGRTLAGAITERAPELVGQSALVLGLPRGGVPVARHVADALDAELDVLVARKIGMPGQPELGIGAVTAGGPALFDHRTLEYFDIDPRRLAPEVDRERAEAERRLHRYRGDRPPPLVRDRSVVVVDDGLATGVTARAALRGIRAQEPARLAFAAPVCAASSIAALAEEADDVWCVLQPADFGAVGAWYKDFRQLSDADVEAALAAADRR</sequence>
<evidence type="ECO:0000259" key="1">
    <source>
        <dbReference type="Pfam" id="PF00156"/>
    </source>
</evidence>
<dbReference type="GO" id="GO:0016757">
    <property type="term" value="F:glycosyltransferase activity"/>
    <property type="evidence" value="ECO:0007669"/>
    <property type="project" value="UniProtKB-KW"/>
</dbReference>
<name>A0ABV6MHA0_9ACTN</name>
<evidence type="ECO:0000313" key="2">
    <source>
        <dbReference type="EMBL" id="MFC0534115.1"/>
    </source>
</evidence>
<evidence type="ECO:0000313" key="3">
    <source>
        <dbReference type="Proteomes" id="UP001589867"/>
    </source>
</evidence>
<keyword evidence="3" id="KW-1185">Reference proteome</keyword>